<accession>A0ABZ2KCD6</accession>
<protein>
    <submittedName>
        <fullName evidence="1">Uncharacterized protein</fullName>
    </submittedName>
</protein>
<evidence type="ECO:0000313" key="1">
    <source>
        <dbReference type="EMBL" id="WXA94745.1"/>
    </source>
</evidence>
<sequence>MNTMLDLADESLAHVSGGTASPAKPITEETLNKAIHKALDEFVKKFGFGRTRCFPTFPAKSSAARPAAHRV</sequence>
<evidence type="ECO:0000313" key="2">
    <source>
        <dbReference type="Proteomes" id="UP001379533"/>
    </source>
</evidence>
<name>A0ABZ2KCD6_9BACT</name>
<gene>
    <name evidence="1" type="ORF">LZC95_51040</name>
</gene>
<reference evidence="1 2" key="1">
    <citation type="submission" date="2021-12" db="EMBL/GenBank/DDBJ databases">
        <title>Discovery of the Pendulisporaceae a myxobacterial family with distinct sporulation behavior and unique specialized metabolism.</title>
        <authorList>
            <person name="Garcia R."/>
            <person name="Popoff A."/>
            <person name="Bader C.D."/>
            <person name="Loehr J."/>
            <person name="Walesch S."/>
            <person name="Walt C."/>
            <person name="Boldt J."/>
            <person name="Bunk B."/>
            <person name="Haeckl F.J.F.P.J."/>
            <person name="Gunesch A.P."/>
            <person name="Birkelbach J."/>
            <person name="Nuebel U."/>
            <person name="Pietschmann T."/>
            <person name="Bach T."/>
            <person name="Mueller R."/>
        </authorList>
    </citation>
    <scope>NUCLEOTIDE SEQUENCE [LARGE SCALE GENOMIC DNA]</scope>
    <source>
        <strain evidence="1 2">MSr12523</strain>
    </source>
</reference>
<proteinExistence type="predicted"/>
<organism evidence="1 2">
    <name type="scientific">Pendulispora brunnea</name>
    <dbReference type="NCBI Taxonomy" id="2905690"/>
    <lineage>
        <taxon>Bacteria</taxon>
        <taxon>Pseudomonadati</taxon>
        <taxon>Myxococcota</taxon>
        <taxon>Myxococcia</taxon>
        <taxon>Myxococcales</taxon>
        <taxon>Sorangiineae</taxon>
        <taxon>Pendulisporaceae</taxon>
        <taxon>Pendulispora</taxon>
    </lineage>
</organism>
<keyword evidence="2" id="KW-1185">Reference proteome</keyword>
<dbReference type="RefSeq" id="WP_394845356.1">
    <property type="nucleotide sequence ID" value="NZ_CP089982.1"/>
</dbReference>
<dbReference type="EMBL" id="CP089982">
    <property type="protein sequence ID" value="WXA94745.1"/>
    <property type="molecule type" value="Genomic_DNA"/>
</dbReference>
<dbReference type="Proteomes" id="UP001379533">
    <property type="component" value="Chromosome"/>
</dbReference>